<dbReference type="Proteomes" id="UP000807353">
    <property type="component" value="Unassembled WGS sequence"/>
</dbReference>
<feature type="domain" description="Beta-lactamase-related" evidence="1">
    <location>
        <begin position="13"/>
        <end position="386"/>
    </location>
</feature>
<dbReference type="InterPro" id="IPR050789">
    <property type="entry name" value="Diverse_Enzym_Activities"/>
</dbReference>
<comment type="caution">
    <text evidence="2">The sequence shown here is derived from an EMBL/GenBank/DDBJ whole genome shotgun (WGS) entry which is preliminary data.</text>
</comment>
<dbReference type="InterPro" id="IPR001466">
    <property type="entry name" value="Beta-lactam-related"/>
</dbReference>
<evidence type="ECO:0000259" key="1">
    <source>
        <dbReference type="Pfam" id="PF00144"/>
    </source>
</evidence>
<name>A0A9P5YFG2_9AGAR</name>
<evidence type="ECO:0000313" key="3">
    <source>
        <dbReference type="Proteomes" id="UP000807353"/>
    </source>
</evidence>
<dbReference type="SUPFAM" id="SSF56601">
    <property type="entry name" value="beta-lactamase/transpeptidase-like"/>
    <property type="match status" value="1"/>
</dbReference>
<dbReference type="AlphaFoldDB" id="A0A9P5YFG2"/>
<dbReference type="PANTHER" id="PTHR43283">
    <property type="entry name" value="BETA-LACTAMASE-RELATED"/>
    <property type="match status" value="1"/>
</dbReference>
<proteinExistence type="predicted"/>
<gene>
    <name evidence="2" type="ORF">BDZ94DRAFT_1248827</name>
</gene>
<protein>
    <submittedName>
        <fullName evidence="2">Beta-lactamase/transpeptidase-like protein</fullName>
    </submittedName>
</protein>
<keyword evidence="3" id="KW-1185">Reference proteome</keyword>
<accession>A0A9P5YFG2</accession>
<dbReference type="EMBL" id="MU150236">
    <property type="protein sequence ID" value="KAF9467700.1"/>
    <property type="molecule type" value="Genomic_DNA"/>
</dbReference>
<evidence type="ECO:0000313" key="2">
    <source>
        <dbReference type="EMBL" id="KAF9467700.1"/>
    </source>
</evidence>
<dbReference type="OrthoDB" id="428260at2759"/>
<sequence length="404" mass="45409">MVSLTSQAKQKIREILSKAAESKATPGLVFGATSVEKELYFANAGPRVFGEPSSDPITEDNIFWICSQTKLIVSIAVLQLVERGKLQLDEPVSRILPELANPIIVEGRFYDKDSPTKPAHGEITIRQLLNHSSGLTYLREQRDPPHHMSLAYSSKHNKDNPIGYFYSLVREIYDSIPLKFEPGTSFDYGWGSDSLGFIIERVTGQTLEEYFKEHIFLPLGMTSATFYLTDEVQKTAVPLSFRDKDGKLQPWADQIPLIEQDPEKVRLHLAGIGLYSSLKDYLTLLRHLLQVQANTADHPILQRSSVNSFFLPTLSKDGEKALGAMVRGQDLQWSTALCLNTYDWPGRRRKGSGCWYGWAGTYYLVDPDTGVALVFGSQVLPSQDPEVVRLWSELEEVFYAGLTK</sequence>
<dbReference type="Pfam" id="PF00144">
    <property type="entry name" value="Beta-lactamase"/>
    <property type="match status" value="1"/>
</dbReference>
<dbReference type="InterPro" id="IPR012338">
    <property type="entry name" value="Beta-lactam/transpept-like"/>
</dbReference>
<dbReference type="PANTHER" id="PTHR43283:SF3">
    <property type="entry name" value="BETA-LACTAMASE FAMILY PROTEIN (AFU_ORTHOLOGUE AFUA_5G07500)"/>
    <property type="match status" value="1"/>
</dbReference>
<organism evidence="2 3">
    <name type="scientific">Collybia nuda</name>
    <dbReference type="NCBI Taxonomy" id="64659"/>
    <lineage>
        <taxon>Eukaryota</taxon>
        <taxon>Fungi</taxon>
        <taxon>Dikarya</taxon>
        <taxon>Basidiomycota</taxon>
        <taxon>Agaricomycotina</taxon>
        <taxon>Agaricomycetes</taxon>
        <taxon>Agaricomycetidae</taxon>
        <taxon>Agaricales</taxon>
        <taxon>Tricholomatineae</taxon>
        <taxon>Clitocybaceae</taxon>
        <taxon>Collybia</taxon>
    </lineage>
</organism>
<reference evidence="2" key="1">
    <citation type="submission" date="2020-11" db="EMBL/GenBank/DDBJ databases">
        <authorList>
            <consortium name="DOE Joint Genome Institute"/>
            <person name="Ahrendt S."/>
            <person name="Riley R."/>
            <person name="Andreopoulos W."/>
            <person name="Labutti K."/>
            <person name="Pangilinan J."/>
            <person name="Ruiz-Duenas F.J."/>
            <person name="Barrasa J.M."/>
            <person name="Sanchez-Garcia M."/>
            <person name="Camarero S."/>
            <person name="Miyauchi S."/>
            <person name="Serrano A."/>
            <person name="Linde D."/>
            <person name="Babiker R."/>
            <person name="Drula E."/>
            <person name="Ayuso-Fernandez I."/>
            <person name="Pacheco R."/>
            <person name="Padilla G."/>
            <person name="Ferreira P."/>
            <person name="Barriuso J."/>
            <person name="Kellner H."/>
            <person name="Castanera R."/>
            <person name="Alfaro M."/>
            <person name="Ramirez L."/>
            <person name="Pisabarro A.G."/>
            <person name="Kuo A."/>
            <person name="Tritt A."/>
            <person name="Lipzen A."/>
            <person name="He G."/>
            <person name="Yan M."/>
            <person name="Ng V."/>
            <person name="Cullen D."/>
            <person name="Martin F."/>
            <person name="Rosso M.-N."/>
            <person name="Henrissat B."/>
            <person name="Hibbett D."/>
            <person name="Martinez A.T."/>
            <person name="Grigoriev I.V."/>
        </authorList>
    </citation>
    <scope>NUCLEOTIDE SEQUENCE</scope>
    <source>
        <strain evidence="2">CBS 247.69</strain>
    </source>
</reference>
<dbReference type="Gene3D" id="3.40.710.10">
    <property type="entry name" value="DD-peptidase/beta-lactamase superfamily"/>
    <property type="match status" value="1"/>
</dbReference>